<dbReference type="Proteomes" id="UP000194474">
    <property type="component" value="Unassembled WGS sequence"/>
</dbReference>
<dbReference type="AlphaFoldDB" id="A0A1Y6EQJ9"/>
<dbReference type="OrthoDB" id="7989940at2"/>
<name>A0A1Y6EQJ9_9HYPH</name>
<feature type="signal peptide" evidence="1">
    <location>
        <begin position="1"/>
        <end position="20"/>
    </location>
</feature>
<proteinExistence type="predicted"/>
<reference evidence="3" key="1">
    <citation type="submission" date="2017-04" db="EMBL/GenBank/DDBJ databases">
        <authorList>
            <person name="Varghese N."/>
            <person name="Submissions S."/>
        </authorList>
    </citation>
    <scope>NUCLEOTIDE SEQUENCE [LARGE SCALE GENOMIC DNA]</scope>
</reference>
<protein>
    <submittedName>
        <fullName evidence="2">Uncharacterized protein</fullName>
    </submittedName>
</protein>
<dbReference type="EMBL" id="FXWK01000001">
    <property type="protein sequence ID" value="SMQ64606.1"/>
    <property type="molecule type" value="Genomic_DNA"/>
</dbReference>
<gene>
    <name evidence="2" type="ORF">SAMN06295905_1016</name>
</gene>
<evidence type="ECO:0000313" key="2">
    <source>
        <dbReference type="EMBL" id="SMQ64606.1"/>
    </source>
</evidence>
<accession>A0A1Y6EQJ9</accession>
<evidence type="ECO:0000256" key="1">
    <source>
        <dbReference type="SAM" id="SignalP"/>
    </source>
</evidence>
<keyword evidence="1" id="KW-0732">Signal</keyword>
<keyword evidence="3" id="KW-1185">Reference proteome</keyword>
<evidence type="ECO:0000313" key="3">
    <source>
        <dbReference type="Proteomes" id="UP000194474"/>
    </source>
</evidence>
<dbReference type="RefSeq" id="WP_086469396.1">
    <property type="nucleotide sequence ID" value="NZ_FXWK01000001.1"/>
</dbReference>
<organism evidence="2 3">
    <name type="scientific">Devosia lucknowensis</name>
    <dbReference type="NCBI Taxonomy" id="1096929"/>
    <lineage>
        <taxon>Bacteria</taxon>
        <taxon>Pseudomonadati</taxon>
        <taxon>Pseudomonadota</taxon>
        <taxon>Alphaproteobacteria</taxon>
        <taxon>Hyphomicrobiales</taxon>
        <taxon>Devosiaceae</taxon>
        <taxon>Devosia</taxon>
    </lineage>
</organism>
<sequence>MKTSLATLVLAFGLAGPAFAQSEAIWSPCLDAEPTMEGLIGALQAEGWAFPTSNEEHVRNLQAAAEALFAMQNLPNVATGPEYDRHIALAHETGEAMLIDAATLQRDGLVVAVEAVESGGGMIRCTFAGNEFEEVAYAFDGGGDDIRTVNGHEIVTVAPPDAATVTDITLYRLLAPADATAEARGTFAAIAIRHLQ</sequence>
<feature type="chain" id="PRO_5012644720" evidence="1">
    <location>
        <begin position="21"/>
        <end position="196"/>
    </location>
</feature>